<feature type="region of interest" description="Disordered" evidence="1">
    <location>
        <begin position="1"/>
        <end position="28"/>
    </location>
</feature>
<keyword evidence="2" id="KW-1133">Transmembrane helix</keyword>
<evidence type="ECO:0000256" key="2">
    <source>
        <dbReference type="SAM" id="Phobius"/>
    </source>
</evidence>
<keyword evidence="4" id="KW-1185">Reference proteome</keyword>
<dbReference type="EMBL" id="JAFMPK010000027">
    <property type="protein sequence ID" value="MBO0608762.1"/>
    <property type="molecule type" value="Genomic_DNA"/>
</dbReference>
<evidence type="ECO:0008006" key="5">
    <source>
        <dbReference type="Google" id="ProtNLM"/>
    </source>
</evidence>
<gene>
    <name evidence="3" type="ORF">J0911_06925</name>
</gene>
<sequence>MTHGRERSPAAEPASPVTQGMERTDDGERGSLHVMTIPTAVAFVTGAVLVIAMVGSATDDRRATGTAADAAALAAAQEWDDHLGILSGLHLGALDFLSFWGILDAPLLTEDVRGEMYQAAEEYAERNGAELTDLHIDAANLRVTAQVRHEDEIPVAEVRSEASATAQIRLTGGLCLGETGLGWRIDGDCATEPQEGDGDGDLPELGDVPDDRGEMSRYLAAKYARDHPDKNIIVVHEDIGVDFGSDVQGLERLAAEGDFDVFALDEGTVTRRGDGGYINWAFYGRFERDDNVVRFMPRGDDALTLPEVAGFGSEVVLVD</sequence>
<dbReference type="Proteomes" id="UP000664617">
    <property type="component" value="Unassembled WGS sequence"/>
</dbReference>
<organism evidence="3 4">
    <name type="scientific">Myceligenerans salitolerans</name>
    <dbReference type="NCBI Taxonomy" id="1230528"/>
    <lineage>
        <taxon>Bacteria</taxon>
        <taxon>Bacillati</taxon>
        <taxon>Actinomycetota</taxon>
        <taxon>Actinomycetes</taxon>
        <taxon>Micrococcales</taxon>
        <taxon>Promicromonosporaceae</taxon>
        <taxon>Myceligenerans</taxon>
    </lineage>
</organism>
<proteinExistence type="predicted"/>
<evidence type="ECO:0000256" key="1">
    <source>
        <dbReference type="SAM" id="MobiDB-lite"/>
    </source>
</evidence>
<accession>A0ABS3I9M6</accession>
<reference evidence="4" key="2">
    <citation type="submission" date="2023-07" db="EMBL/GenBank/DDBJ databases">
        <title>Myceligenerans salitolerans sp. nov., a halotolerant actinomycete isolated from a salt lake in Xinjiang, China.</title>
        <authorList>
            <person name="Guan T."/>
        </authorList>
    </citation>
    <scope>NUCLEOTIDE SEQUENCE [LARGE SCALE GENOMIC DNA]</scope>
    <source>
        <strain evidence="4">XHU 5031</strain>
    </source>
</reference>
<evidence type="ECO:0000313" key="3">
    <source>
        <dbReference type="EMBL" id="MBO0608762.1"/>
    </source>
</evidence>
<feature type="compositionally biased region" description="Acidic residues" evidence="1">
    <location>
        <begin position="194"/>
        <end position="208"/>
    </location>
</feature>
<keyword evidence="2" id="KW-0472">Membrane</keyword>
<dbReference type="RefSeq" id="WP_207274700.1">
    <property type="nucleotide sequence ID" value="NZ_JAFMPK010000027.1"/>
</dbReference>
<protein>
    <recommendedName>
        <fullName evidence="5">Flp pilus-assembly TadG-like N-terminal domain-containing protein</fullName>
    </recommendedName>
</protein>
<comment type="caution">
    <text evidence="3">The sequence shown here is derived from an EMBL/GenBank/DDBJ whole genome shotgun (WGS) entry which is preliminary data.</text>
</comment>
<feature type="transmembrane region" description="Helical" evidence="2">
    <location>
        <begin position="32"/>
        <end position="54"/>
    </location>
</feature>
<feature type="region of interest" description="Disordered" evidence="1">
    <location>
        <begin position="190"/>
        <end position="210"/>
    </location>
</feature>
<name>A0ABS3I9M6_9MICO</name>
<reference evidence="3 4" key="1">
    <citation type="submission" date="2021-03" db="EMBL/GenBank/DDBJ databases">
        <authorList>
            <person name="Xin L."/>
        </authorList>
    </citation>
    <scope>NUCLEOTIDE SEQUENCE [LARGE SCALE GENOMIC DNA]</scope>
    <source>
        <strain evidence="3 4">XHU 5031</strain>
    </source>
</reference>
<keyword evidence="2" id="KW-0812">Transmembrane</keyword>
<evidence type="ECO:0000313" key="4">
    <source>
        <dbReference type="Proteomes" id="UP000664617"/>
    </source>
</evidence>